<comment type="similarity">
    <text evidence="2">Belongs to the metallo-beta-lactamase superfamily.</text>
</comment>
<dbReference type="OrthoDB" id="9773738at2"/>
<dbReference type="GO" id="GO:0046872">
    <property type="term" value="F:metal ion binding"/>
    <property type="evidence" value="ECO:0007669"/>
    <property type="project" value="UniProtKB-KW"/>
</dbReference>
<dbReference type="InterPro" id="IPR036866">
    <property type="entry name" value="RibonucZ/Hydroxyglut_hydro"/>
</dbReference>
<protein>
    <submittedName>
        <fullName evidence="7">N-acyl homoserine lactonase AiiB</fullName>
        <ecNumber evidence="7">3.1.1.81</ecNumber>
    </submittedName>
</protein>
<dbReference type="InterPro" id="IPR051013">
    <property type="entry name" value="MBL_superfamily_lactonases"/>
</dbReference>
<gene>
    <name evidence="7" type="primary">aiiB</name>
    <name evidence="7" type="ORF">PRI8871_03349</name>
</gene>
<keyword evidence="8" id="KW-1185">Reference proteome</keyword>
<dbReference type="Pfam" id="PF00753">
    <property type="entry name" value="Lactamase_B"/>
    <property type="match status" value="1"/>
</dbReference>
<proteinExistence type="inferred from homology"/>
<dbReference type="EMBL" id="OMOJ01000010">
    <property type="protein sequence ID" value="SPF81525.1"/>
    <property type="molecule type" value="Genomic_DNA"/>
</dbReference>
<dbReference type="CDD" id="cd07729">
    <property type="entry name" value="AHL_lactonase_MBL-fold"/>
    <property type="match status" value="1"/>
</dbReference>
<evidence type="ECO:0000256" key="1">
    <source>
        <dbReference type="ARBA" id="ARBA00001947"/>
    </source>
</evidence>
<keyword evidence="3" id="KW-0479">Metal-binding</keyword>
<dbReference type="SMART" id="SM00849">
    <property type="entry name" value="Lactamase_B"/>
    <property type="match status" value="1"/>
</dbReference>
<dbReference type="EC" id="3.1.1.81" evidence="7"/>
<accession>A0A2R8AZQ8</accession>
<evidence type="ECO:0000256" key="4">
    <source>
        <dbReference type="ARBA" id="ARBA00022801"/>
    </source>
</evidence>
<name>A0A2R8AZQ8_9RHOB</name>
<comment type="cofactor">
    <cofactor evidence="1">
        <name>Zn(2+)</name>
        <dbReference type="ChEBI" id="CHEBI:29105"/>
    </cofactor>
</comment>
<dbReference type="InterPro" id="IPR001279">
    <property type="entry name" value="Metallo-B-lactamas"/>
</dbReference>
<keyword evidence="4 7" id="KW-0378">Hydrolase</keyword>
<feature type="domain" description="Metallo-beta-lactamase" evidence="6">
    <location>
        <begin position="42"/>
        <end position="259"/>
    </location>
</feature>
<keyword evidence="5" id="KW-0862">Zinc</keyword>
<dbReference type="PANTHER" id="PTHR42978:SF2">
    <property type="entry name" value="102 KBASES UNSTABLE REGION: FROM 1 TO 119443"/>
    <property type="match status" value="1"/>
</dbReference>
<dbReference type="Gene3D" id="3.60.15.10">
    <property type="entry name" value="Ribonuclease Z/Hydroxyacylglutathione hydrolase-like"/>
    <property type="match status" value="1"/>
</dbReference>
<dbReference type="AlphaFoldDB" id="A0A2R8AZQ8"/>
<evidence type="ECO:0000256" key="5">
    <source>
        <dbReference type="ARBA" id="ARBA00022833"/>
    </source>
</evidence>
<dbReference type="GO" id="GO:0102007">
    <property type="term" value="F:acyl-L-homoserine-lactone lactonohydrolase activity"/>
    <property type="evidence" value="ECO:0007669"/>
    <property type="project" value="UniProtKB-EC"/>
</dbReference>
<dbReference type="Proteomes" id="UP000244904">
    <property type="component" value="Unassembled WGS sequence"/>
</dbReference>
<dbReference type="RefSeq" id="WP_108887308.1">
    <property type="nucleotide sequence ID" value="NZ_OMOJ01000010.1"/>
</dbReference>
<evidence type="ECO:0000313" key="7">
    <source>
        <dbReference type="EMBL" id="SPF81525.1"/>
    </source>
</evidence>
<evidence type="ECO:0000313" key="8">
    <source>
        <dbReference type="Proteomes" id="UP000244904"/>
    </source>
</evidence>
<dbReference type="SUPFAM" id="SSF56281">
    <property type="entry name" value="Metallo-hydrolase/oxidoreductase"/>
    <property type="match status" value="1"/>
</dbReference>
<organism evidence="7 8">
    <name type="scientific">Pseudoprimorskyibacter insulae</name>
    <dbReference type="NCBI Taxonomy" id="1695997"/>
    <lineage>
        <taxon>Bacteria</taxon>
        <taxon>Pseudomonadati</taxon>
        <taxon>Pseudomonadota</taxon>
        <taxon>Alphaproteobacteria</taxon>
        <taxon>Rhodobacterales</taxon>
        <taxon>Paracoccaceae</taxon>
        <taxon>Pseudoprimorskyibacter</taxon>
    </lineage>
</organism>
<evidence type="ECO:0000256" key="3">
    <source>
        <dbReference type="ARBA" id="ARBA00022723"/>
    </source>
</evidence>
<evidence type="ECO:0000256" key="2">
    <source>
        <dbReference type="ARBA" id="ARBA00007749"/>
    </source>
</evidence>
<sequence length="276" mass="30977">MHTTMDVLDLGRLTLDQNLMVGNSSLATHSNPHAQHKLIDVPVSSYCIHHTDGHILFDVGCNPNAMGEQGRWDPFLQELCPYSGGEECQLPNRLEQMGIGPDDIRYAVLSHLHNDHAGCVEYFKKSQLIVHRNEFAAALSAYGMRQDNTPYVRKDIERWTHTDLNWRLVEPDEGDLMLADGVEILNFGPGHADGMLGLRVELPETGNVILTSDAVYTAANYRDPVQMPGVVKDSVGAMRTVRRIRELETRHNAQVWFGHDLDQFATLRKSTEGCYA</sequence>
<evidence type="ECO:0000259" key="6">
    <source>
        <dbReference type="SMART" id="SM00849"/>
    </source>
</evidence>
<dbReference type="PANTHER" id="PTHR42978">
    <property type="entry name" value="QUORUM-QUENCHING LACTONASE YTNP-RELATED-RELATED"/>
    <property type="match status" value="1"/>
</dbReference>
<reference evidence="8" key="1">
    <citation type="submission" date="2018-03" db="EMBL/GenBank/DDBJ databases">
        <authorList>
            <person name="Rodrigo-Torres L."/>
            <person name="Arahal R. D."/>
            <person name="Lucena T."/>
        </authorList>
    </citation>
    <scope>NUCLEOTIDE SEQUENCE [LARGE SCALE GENOMIC DNA]</scope>
    <source>
        <strain evidence="8">CECT 8871</strain>
    </source>
</reference>